<dbReference type="InterPro" id="IPR054316">
    <property type="entry name" value="T26-6p_Ig-like_dom_2"/>
</dbReference>
<dbReference type="eggNOG" id="arCOG05107">
    <property type="taxonomic scope" value="Archaea"/>
</dbReference>
<keyword evidence="2" id="KW-1133">Transmembrane helix</keyword>
<dbReference type="Proteomes" id="UP000000536">
    <property type="component" value="Chromosome"/>
</dbReference>
<keyword evidence="7" id="KW-1185">Reference proteome</keyword>
<gene>
    <name evidence="6" type="ordered locus">TK0386</name>
</gene>
<dbReference type="Gene3D" id="2.60.40.2050">
    <property type="match status" value="1"/>
</dbReference>
<keyword evidence="1" id="KW-0175">Coiled coil</keyword>
<dbReference type="PhylomeDB" id="Q5JCZ4"/>
<sequence>MRLFFSLFEQKGGEEEEQERKTCNRKKRLSGLLLLLIFTTSIYAQPALAFDFGSWWNGVKERASNTGKMVVSTVVGVVVGGACMAGTMGFGTGACVAMGMAAAGLTYSALELAFGGSRGGDSDSGATITYERQANGTTVKNDDDELNKVIDDANQQTYEGIAELTAKLRSDLVRYDTKEDGATGDLWIEIYAPSKIYGFSAFPVQAKLYTKESNIPFNVIHLRSVEIYLQKENSSVPLWKRVWDYGTGSEGLNGQSVVYSTILKVPDDWVYQVQNAIQTGQVTRDLIEQIFSANTSTWEIFVKVDAYREVWQNDPQYTDQSSCTAQPNHKWDSNTSTCYVFVRNDDIKYTAYTTSAWRHVSMAHDIADLADGFYASLPVKFLNTEASTKWALYQEKYAGALSNFIILTFATPVHVIGSTADYKFYIVPNPGYFEPLNPSFNDDFRFVAVREYKDLSWTVADSIFGNLGTMSPDTPTQKLLTAHYTEDLSTLTYKVYGLAYFTITRDDNITIPLWLVVNPKVSVIPNTRTVLADNQIDQLVQFTDDGKLEASEINQTKAIAASLINGLQEKITAAEDLKKKADAEGNEKASLYAEKAIQAYQDAIEALNKITQTDAVQEYLNWLNVAKKLEQAGDFYMSAAEKALYGEYEQAELDAQKGDELSQLADEYKPHIDILTTAKSMLSKKILGIPLWALLAIVFVLVGAFVVWRKLL</sequence>
<protein>
    <submittedName>
        <fullName evidence="6">Hypothetical membrane protein, conserved</fullName>
    </submittedName>
</protein>
<keyword evidence="2" id="KW-0812">Transmembrane</keyword>
<evidence type="ECO:0000313" key="7">
    <source>
        <dbReference type="Proteomes" id="UP000000536"/>
    </source>
</evidence>
<evidence type="ECO:0000256" key="2">
    <source>
        <dbReference type="SAM" id="Phobius"/>
    </source>
</evidence>
<organism evidence="6 7">
    <name type="scientific">Thermococcus kodakarensis (strain ATCC BAA-918 / JCM 12380 / KOD1)</name>
    <name type="common">Pyrococcus kodakaraensis (strain KOD1)</name>
    <dbReference type="NCBI Taxonomy" id="69014"/>
    <lineage>
        <taxon>Archaea</taxon>
        <taxon>Methanobacteriati</taxon>
        <taxon>Methanobacteriota</taxon>
        <taxon>Thermococci</taxon>
        <taxon>Thermococcales</taxon>
        <taxon>Thermococcaceae</taxon>
        <taxon>Thermococcus</taxon>
    </lineage>
</organism>
<evidence type="ECO:0000313" key="6">
    <source>
        <dbReference type="EMBL" id="BAD84575.1"/>
    </source>
</evidence>
<dbReference type="Pfam" id="PF20984">
    <property type="entry name" value="PT26-6P_helical"/>
    <property type="match status" value="1"/>
</dbReference>
<keyword evidence="2" id="KW-0472">Membrane</keyword>
<evidence type="ECO:0000259" key="3">
    <source>
        <dbReference type="Pfam" id="PF20984"/>
    </source>
</evidence>
<evidence type="ECO:0000259" key="5">
    <source>
        <dbReference type="Pfam" id="PF22265"/>
    </source>
</evidence>
<feature type="domain" description="T26-6p second immunoglobulin-like" evidence="5">
    <location>
        <begin position="393"/>
        <end position="524"/>
    </location>
</feature>
<dbReference type="KEGG" id="tko:TK0386"/>
<dbReference type="InterPro" id="IPR048730">
    <property type="entry name" value="T26-6p_C"/>
</dbReference>
<feature type="domain" description="T26-6p C-terminal" evidence="3">
    <location>
        <begin position="530"/>
        <end position="670"/>
    </location>
</feature>
<evidence type="ECO:0000259" key="4">
    <source>
        <dbReference type="Pfam" id="PF22092"/>
    </source>
</evidence>
<dbReference type="PATRIC" id="fig|69014.16.peg.384"/>
<dbReference type="OrthoDB" id="102128at2157"/>
<feature type="transmembrane region" description="Helical" evidence="2">
    <location>
        <begin position="29"/>
        <end position="49"/>
    </location>
</feature>
<name>Q5JCZ4_THEKO</name>
<dbReference type="Pfam" id="PF22092">
    <property type="entry name" value="T26-6p_Ig-like_dom"/>
    <property type="match status" value="1"/>
</dbReference>
<dbReference type="STRING" id="69014.TK0386"/>
<feature type="transmembrane region" description="Helical" evidence="2">
    <location>
        <begin position="689"/>
        <end position="708"/>
    </location>
</feature>
<dbReference type="EMBL" id="AP006878">
    <property type="protein sequence ID" value="BAD84575.1"/>
    <property type="molecule type" value="Genomic_DNA"/>
</dbReference>
<dbReference type="HOGENOM" id="CLU_022168_0_0_2"/>
<dbReference type="InterPro" id="IPR054315">
    <property type="entry name" value="T26-6p_Ig-like_dom_1"/>
</dbReference>
<feature type="transmembrane region" description="Helical" evidence="2">
    <location>
        <begin position="69"/>
        <end position="90"/>
    </location>
</feature>
<reference evidence="6 7" key="1">
    <citation type="journal article" date="2005" name="Genome Res.">
        <title>Complete genome sequence of the hyperthermophilic archaeon Thermococcus kodakaraensis KOD1 and comparison with Pyrococcus genomes.</title>
        <authorList>
            <person name="Fukui T."/>
            <person name="Atomi H."/>
            <person name="Kanai T."/>
            <person name="Matsumi R."/>
            <person name="Fujiwara S."/>
            <person name="Imanaka T."/>
        </authorList>
    </citation>
    <scope>NUCLEOTIDE SEQUENCE [LARGE SCALE GENOMIC DNA]</scope>
    <source>
        <strain evidence="7">ATCC BAA-918 / JCM 12380 / KOD1</strain>
    </source>
</reference>
<evidence type="ECO:0000256" key="1">
    <source>
        <dbReference type="SAM" id="Coils"/>
    </source>
</evidence>
<dbReference type="Pfam" id="PF22265">
    <property type="entry name" value="T26-6p_Ig-like_dom_2"/>
    <property type="match status" value="1"/>
</dbReference>
<dbReference type="InParanoid" id="Q5JCZ4"/>
<dbReference type="InterPro" id="IPR043114">
    <property type="entry name" value="T26-6p_C_sf"/>
</dbReference>
<feature type="coiled-coil region" evidence="1">
    <location>
        <begin position="564"/>
        <end position="594"/>
    </location>
</feature>
<proteinExistence type="predicted"/>
<dbReference type="AlphaFoldDB" id="Q5JCZ4"/>
<feature type="domain" description="T26-6p immunoglobulin-like" evidence="4">
    <location>
        <begin position="181"/>
        <end position="314"/>
    </location>
</feature>
<dbReference type="EnsemblBacteria" id="BAD84575">
    <property type="protein sequence ID" value="BAD84575"/>
    <property type="gene ID" value="TK0386"/>
</dbReference>
<dbReference type="Gene3D" id="1.20.120.870">
    <property type="entry name" value="pT26-6p, five-helical bundle domain"/>
    <property type="match status" value="1"/>
</dbReference>
<accession>Q5JCZ4</accession>